<dbReference type="PANTHER" id="PTHR46333">
    <property type="entry name" value="CYTOKINESIS PROTEIN 3"/>
    <property type="match status" value="1"/>
</dbReference>
<dbReference type="InterPro" id="IPR038765">
    <property type="entry name" value="Papain-like_cys_pep_sf"/>
</dbReference>
<reference evidence="4" key="1">
    <citation type="journal article" date="2019" name="Int. J. Syst. Evol. Microbiol.">
        <title>The Global Catalogue of Microorganisms (GCM) 10K type strain sequencing project: providing services to taxonomists for standard genome sequencing and annotation.</title>
        <authorList>
            <consortium name="The Broad Institute Genomics Platform"/>
            <consortium name="The Broad Institute Genome Sequencing Center for Infectious Disease"/>
            <person name="Wu L."/>
            <person name="Ma J."/>
        </authorList>
    </citation>
    <scope>NUCLEOTIDE SEQUENCE [LARGE SCALE GENOMIC DNA]</scope>
    <source>
        <strain evidence="4">KCTC 52644</strain>
    </source>
</reference>
<name>A0ABW5Z3I8_9FLAO</name>
<keyword evidence="1" id="KW-0732">Signal</keyword>
<gene>
    <name evidence="3" type="ORF">ACFSX9_01495</name>
</gene>
<evidence type="ECO:0000313" key="3">
    <source>
        <dbReference type="EMBL" id="MFD2907399.1"/>
    </source>
</evidence>
<dbReference type="RefSeq" id="WP_379803503.1">
    <property type="nucleotide sequence ID" value="NZ_JBHUOL010000004.1"/>
</dbReference>
<evidence type="ECO:0000313" key="4">
    <source>
        <dbReference type="Proteomes" id="UP001597549"/>
    </source>
</evidence>
<sequence>MKILQILFLLIFTTAFSQNNNVLELAKSKSNKKIEIEELIKFANENITVKLEKARFFYYWMNLNIKYDNEQAQVLINSKNLQIDIEHCEDYKRVYSNRKGICAGYSSLFKHFMDKSGIECVSISGYVKRKENLIIEPEIDITYRHGWNAIKIENSWLFVDTTWAKQYENGNINYYFATKPNELILSHFPDKKEWQLIENPISIDEFNKQPYVNSMFFETGFEALPKLTSDNNYYYFEIPKNKNKNWLIKLTFSDEEFKNESVFPEYFEKEKTKIYKFKKEIIKPKSILSVTLSKFSKYSMEEFSDIIIYLM</sequence>
<dbReference type="SUPFAM" id="SSF54001">
    <property type="entry name" value="Cysteine proteinases"/>
    <property type="match status" value="1"/>
</dbReference>
<evidence type="ECO:0000256" key="1">
    <source>
        <dbReference type="SAM" id="SignalP"/>
    </source>
</evidence>
<dbReference type="PANTHER" id="PTHR46333:SF2">
    <property type="entry name" value="CYTOKINESIS PROTEIN 3"/>
    <property type="match status" value="1"/>
</dbReference>
<feature type="signal peptide" evidence="1">
    <location>
        <begin position="1"/>
        <end position="17"/>
    </location>
</feature>
<dbReference type="EMBL" id="JBHUOL010000004">
    <property type="protein sequence ID" value="MFD2907399.1"/>
    <property type="molecule type" value="Genomic_DNA"/>
</dbReference>
<dbReference type="InterPro" id="IPR052557">
    <property type="entry name" value="CAP/Cytokinesis_protein"/>
</dbReference>
<dbReference type="Pfam" id="PF01841">
    <property type="entry name" value="Transglut_core"/>
    <property type="match status" value="1"/>
</dbReference>
<dbReference type="Proteomes" id="UP001597549">
    <property type="component" value="Unassembled WGS sequence"/>
</dbReference>
<comment type="caution">
    <text evidence="3">The sequence shown here is derived from an EMBL/GenBank/DDBJ whole genome shotgun (WGS) entry which is preliminary data.</text>
</comment>
<feature type="domain" description="Transglutaminase-like" evidence="2">
    <location>
        <begin position="94"/>
        <end position="163"/>
    </location>
</feature>
<accession>A0ABW5Z3I8</accession>
<dbReference type="Gene3D" id="3.10.620.30">
    <property type="match status" value="1"/>
</dbReference>
<protein>
    <submittedName>
        <fullName evidence="3">Transglutaminase domain-containing protein</fullName>
    </submittedName>
</protein>
<organism evidence="3 4">
    <name type="scientific">Flavobacterium ardleyense</name>
    <dbReference type="NCBI Taxonomy" id="2038737"/>
    <lineage>
        <taxon>Bacteria</taxon>
        <taxon>Pseudomonadati</taxon>
        <taxon>Bacteroidota</taxon>
        <taxon>Flavobacteriia</taxon>
        <taxon>Flavobacteriales</taxon>
        <taxon>Flavobacteriaceae</taxon>
        <taxon>Flavobacterium</taxon>
    </lineage>
</organism>
<dbReference type="InterPro" id="IPR002931">
    <property type="entry name" value="Transglutaminase-like"/>
</dbReference>
<evidence type="ECO:0000259" key="2">
    <source>
        <dbReference type="SMART" id="SM00460"/>
    </source>
</evidence>
<feature type="chain" id="PRO_5047423721" evidence="1">
    <location>
        <begin position="18"/>
        <end position="311"/>
    </location>
</feature>
<dbReference type="SMART" id="SM00460">
    <property type="entry name" value="TGc"/>
    <property type="match status" value="1"/>
</dbReference>
<keyword evidence="4" id="KW-1185">Reference proteome</keyword>
<proteinExistence type="predicted"/>